<evidence type="ECO:0000259" key="8">
    <source>
        <dbReference type="PROSITE" id="PS50089"/>
    </source>
</evidence>
<keyword evidence="12" id="KW-1185">Reference proteome</keyword>
<dbReference type="PRINTS" id="PR01407">
    <property type="entry name" value="BUTYPHLNCDUF"/>
</dbReference>
<dbReference type="Gene3D" id="4.10.830.40">
    <property type="match status" value="1"/>
</dbReference>
<dbReference type="Gene3D" id="2.60.120.920">
    <property type="match status" value="1"/>
</dbReference>
<keyword evidence="5" id="KW-0391">Immunity</keyword>
<dbReference type="CDD" id="cd19769">
    <property type="entry name" value="Bbox2_TRIM16-like"/>
    <property type="match status" value="1"/>
</dbReference>
<evidence type="ECO:0000256" key="2">
    <source>
        <dbReference type="ARBA" id="ARBA00022723"/>
    </source>
</evidence>
<keyword evidence="2" id="KW-0479">Metal-binding</keyword>
<dbReference type="EMBL" id="JBHFQA010000014">
    <property type="protein sequence ID" value="KAL2087733.1"/>
    <property type="molecule type" value="Genomic_DNA"/>
</dbReference>
<evidence type="ECO:0000259" key="9">
    <source>
        <dbReference type="PROSITE" id="PS50119"/>
    </source>
</evidence>
<feature type="domain" description="B box-type" evidence="9">
    <location>
        <begin position="143"/>
        <end position="183"/>
    </location>
</feature>
<proteinExistence type="predicted"/>
<dbReference type="InterPro" id="IPR017907">
    <property type="entry name" value="Znf_RING_CS"/>
</dbReference>
<reference evidence="11 12" key="1">
    <citation type="submission" date="2024-09" db="EMBL/GenBank/DDBJ databases">
        <title>A chromosome-level genome assembly of Gray's grenadier anchovy, Coilia grayii.</title>
        <authorList>
            <person name="Fu Z."/>
        </authorList>
    </citation>
    <scope>NUCLEOTIDE SEQUENCE [LARGE SCALE GENOMIC DNA]</scope>
    <source>
        <strain evidence="11">G4</strain>
        <tissue evidence="11">Muscle</tissue>
    </source>
</reference>
<dbReference type="InterPro" id="IPR043136">
    <property type="entry name" value="B30.2/SPRY_sf"/>
</dbReference>
<dbReference type="InterPro" id="IPR013320">
    <property type="entry name" value="ConA-like_dom_sf"/>
</dbReference>
<dbReference type="InterPro" id="IPR003879">
    <property type="entry name" value="Butyrophylin_SPRY"/>
</dbReference>
<dbReference type="PROSITE" id="PS50188">
    <property type="entry name" value="B302_SPRY"/>
    <property type="match status" value="1"/>
</dbReference>
<name>A0ABD1JKQ1_9TELE</name>
<dbReference type="PROSITE" id="PS00518">
    <property type="entry name" value="ZF_RING_1"/>
    <property type="match status" value="1"/>
</dbReference>
<dbReference type="AlphaFoldDB" id="A0ABD1JKQ1"/>
<evidence type="ECO:0000256" key="4">
    <source>
        <dbReference type="ARBA" id="ARBA00022833"/>
    </source>
</evidence>
<evidence type="ECO:0000313" key="12">
    <source>
        <dbReference type="Proteomes" id="UP001591681"/>
    </source>
</evidence>
<dbReference type="InterPro" id="IPR051051">
    <property type="entry name" value="E3_ubiq-ligase_TRIM/RNF"/>
</dbReference>
<keyword evidence="1" id="KW-0399">Innate immunity</keyword>
<dbReference type="PANTHER" id="PTHR25465">
    <property type="entry name" value="B-BOX DOMAIN CONTAINING"/>
    <property type="match status" value="1"/>
</dbReference>
<dbReference type="SUPFAM" id="SSF57850">
    <property type="entry name" value="RING/U-box"/>
    <property type="match status" value="1"/>
</dbReference>
<dbReference type="InterPro" id="IPR001870">
    <property type="entry name" value="B30.2/SPRY"/>
</dbReference>
<evidence type="ECO:0000256" key="6">
    <source>
        <dbReference type="PROSITE-ProRule" id="PRU00024"/>
    </source>
</evidence>
<dbReference type="InterPro" id="IPR001841">
    <property type="entry name" value="Znf_RING"/>
</dbReference>
<dbReference type="InterPro" id="IPR003877">
    <property type="entry name" value="SPRY_dom"/>
</dbReference>
<keyword evidence="4" id="KW-0862">Zinc</keyword>
<sequence length="568" mass="63925">MAESDQNPFNCAVCLDTWRDPVTIPCGHNYCMHCICGCWDREDEKGVYSCPVCKESFSPRPALKKNTVLAELVGKMKTVTNTPSVSSYAEAGDVECDFCTGRKLKAEKSCLVCLVSMCETHIQPHYDVPALRKHKLVKATAELQDRVCTKHDKLLEVFCRTDQTSICILCTMDEHKGHETTSAAAERAQKQNQVMEMKGQFQREIQETEKNLQELRETFASHKKISADALAHGERTFTQLIQYFEGKRSEVKELILAQQKEAVIRAEEILQELEQKATELRRGDAELAELCHEEDHLCFLQRFYTFKNCPALKNTPIMMPTLSECFEDLSQSLSAMRQTVEKVCDGDMVTLSAKIKEIEIARKVPAREDLLKYSCRLTLDPNTASADLFLSEGNTEVTTQYTGSFLPSRSTSGLYVAVPNAGVFSFSNPHSSGQPSPKYQVLCVQGLTGQCYWEIERSCEKEIDIGVAYKSICNMSLAYNLGHNDKSWSLSCNSEGCSFWHSDTKTDILAVMPGTRIGVYLDHKEGTLSFYNVSDVMTLLHRVCTTFTEPLYPGFRLENGAFLKICEL</sequence>
<dbReference type="SMART" id="SM00184">
    <property type="entry name" value="RING"/>
    <property type="match status" value="1"/>
</dbReference>
<dbReference type="Proteomes" id="UP001591681">
    <property type="component" value="Unassembled WGS sequence"/>
</dbReference>
<keyword evidence="7" id="KW-0175">Coiled coil</keyword>
<feature type="domain" description="RING-type" evidence="8">
    <location>
        <begin position="11"/>
        <end position="54"/>
    </location>
</feature>
<evidence type="ECO:0000256" key="1">
    <source>
        <dbReference type="ARBA" id="ARBA00022588"/>
    </source>
</evidence>
<protein>
    <recommendedName>
        <fullName evidence="13">E3 ubiquitin/ISG15 ligase TRIM25-like</fullName>
    </recommendedName>
</protein>
<evidence type="ECO:0000256" key="5">
    <source>
        <dbReference type="ARBA" id="ARBA00022859"/>
    </source>
</evidence>
<feature type="coiled-coil region" evidence="7">
    <location>
        <begin position="256"/>
        <end position="290"/>
    </location>
</feature>
<dbReference type="SMART" id="SM00336">
    <property type="entry name" value="BBOX"/>
    <property type="match status" value="1"/>
</dbReference>
<dbReference type="Gene3D" id="3.30.160.60">
    <property type="entry name" value="Classic Zinc Finger"/>
    <property type="match status" value="1"/>
</dbReference>
<dbReference type="SUPFAM" id="SSF49899">
    <property type="entry name" value="Concanavalin A-like lectins/glucanases"/>
    <property type="match status" value="1"/>
</dbReference>
<evidence type="ECO:0000256" key="3">
    <source>
        <dbReference type="ARBA" id="ARBA00022771"/>
    </source>
</evidence>
<dbReference type="Pfam" id="PF00643">
    <property type="entry name" value="zf-B_box"/>
    <property type="match status" value="1"/>
</dbReference>
<evidence type="ECO:0008006" key="13">
    <source>
        <dbReference type="Google" id="ProtNLM"/>
    </source>
</evidence>
<dbReference type="GO" id="GO:0008270">
    <property type="term" value="F:zinc ion binding"/>
    <property type="evidence" value="ECO:0007669"/>
    <property type="project" value="UniProtKB-KW"/>
</dbReference>
<dbReference type="Pfam" id="PF00622">
    <property type="entry name" value="SPRY"/>
    <property type="match status" value="1"/>
</dbReference>
<feature type="domain" description="B30.2/SPRY" evidence="10">
    <location>
        <begin position="356"/>
        <end position="568"/>
    </location>
</feature>
<evidence type="ECO:0000256" key="7">
    <source>
        <dbReference type="SAM" id="Coils"/>
    </source>
</evidence>
<dbReference type="Gene3D" id="3.30.40.10">
    <property type="entry name" value="Zinc/RING finger domain, C3HC4 (zinc finger)"/>
    <property type="match status" value="1"/>
</dbReference>
<dbReference type="SUPFAM" id="SSF57845">
    <property type="entry name" value="B-box zinc-binding domain"/>
    <property type="match status" value="1"/>
</dbReference>
<comment type="caution">
    <text evidence="11">The sequence shown here is derived from an EMBL/GenBank/DDBJ whole genome shotgun (WGS) entry which is preliminary data.</text>
</comment>
<dbReference type="SMART" id="SM00449">
    <property type="entry name" value="SPRY"/>
    <property type="match status" value="1"/>
</dbReference>
<keyword evidence="3 6" id="KW-0863">Zinc-finger</keyword>
<evidence type="ECO:0000259" key="10">
    <source>
        <dbReference type="PROSITE" id="PS50188"/>
    </source>
</evidence>
<dbReference type="InterPro" id="IPR058030">
    <property type="entry name" value="TRIM8/14/16/25/29/45/65_CC"/>
</dbReference>
<feature type="coiled-coil region" evidence="7">
    <location>
        <begin position="198"/>
        <end position="225"/>
    </location>
</feature>
<evidence type="ECO:0000313" key="11">
    <source>
        <dbReference type="EMBL" id="KAL2087733.1"/>
    </source>
</evidence>
<dbReference type="PROSITE" id="PS50089">
    <property type="entry name" value="ZF_RING_2"/>
    <property type="match status" value="1"/>
</dbReference>
<dbReference type="PROSITE" id="PS50119">
    <property type="entry name" value="ZF_BBOX"/>
    <property type="match status" value="1"/>
</dbReference>
<dbReference type="PANTHER" id="PTHR25465:SF5">
    <property type="entry name" value="E3 UBIQUITIN_ISG15 LIGASE TRIM25-RELATED"/>
    <property type="match status" value="1"/>
</dbReference>
<dbReference type="GO" id="GO:0045087">
    <property type="term" value="P:innate immune response"/>
    <property type="evidence" value="ECO:0007669"/>
    <property type="project" value="UniProtKB-KW"/>
</dbReference>
<dbReference type="Pfam" id="PF15227">
    <property type="entry name" value="zf-C3HC4_4"/>
    <property type="match status" value="1"/>
</dbReference>
<dbReference type="InterPro" id="IPR000315">
    <property type="entry name" value="Znf_B-box"/>
</dbReference>
<accession>A0ABD1JKQ1</accession>
<gene>
    <name evidence="11" type="ORF">ACEWY4_016561</name>
</gene>
<organism evidence="11 12">
    <name type="scientific">Coilia grayii</name>
    <name type="common">Gray's grenadier anchovy</name>
    <dbReference type="NCBI Taxonomy" id="363190"/>
    <lineage>
        <taxon>Eukaryota</taxon>
        <taxon>Metazoa</taxon>
        <taxon>Chordata</taxon>
        <taxon>Craniata</taxon>
        <taxon>Vertebrata</taxon>
        <taxon>Euteleostomi</taxon>
        <taxon>Actinopterygii</taxon>
        <taxon>Neopterygii</taxon>
        <taxon>Teleostei</taxon>
        <taxon>Clupei</taxon>
        <taxon>Clupeiformes</taxon>
        <taxon>Clupeoidei</taxon>
        <taxon>Engraulidae</taxon>
        <taxon>Coilinae</taxon>
        <taxon>Coilia</taxon>
    </lineage>
</organism>
<dbReference type="InterPro" id="IPR013083">
    <property type="entry name" value="Znf_RING/FYVE/PHD"/>
</dbReference>
<dbReference type="Pfam" id="PF25600">
    <property type="entry name" value="TRIM_CC"/>
    <property type="match status" value="1"/>
</dbReference>